<feature type="domain" description="EAL" evidence="2">
    <location>
        <begin position="500"/>
        <end position="751"/>
    </location>
</feature>
<dbReference type="SMART" id="SM00267">
    <property type="entry name" value="GGDEF"/>
    <property type="match status" value="1"/>
</dbReference>
<proteinExistence type="predicted"/>
<evidence type="ECO:0000259" key="2">
    <source>
        <dbReference type="PROSITE" id="PS50883"/>
    </source>
</evidence>
<evidence type="ECO:0000259" key="3">
    <source>
        <dbReference type="PROSITE" id="PS50887"/>
    </source>
</evidence>
<reference evidence="4 5" key="1">
    <citation type="submission" date="2018-02" db="EMBL/GenBank/DDBJ databases">
        <title>Genomic Encyclopedia of Archaeal and Bacterial Type Strains, Phase II (KMG-II): from individual species to whole genera.</title>
        <authorList>
            <person name="Goeker M."/>
        </authorList>
    </citation>
    <scope>NUCLEOTIDE SEQUENCE [LARGE SCALE GENOMIC DNA]</scope>
    <source>
        <strain evidence="4 5">DSM 22857</strain>
    </source>
</reference>
<comment type="caution">
    <text evidence="4">The sequence shown here is derived from an EMBL/GenBank/DDBJ whole genome shotgun (WGS) entry which is preliminary data.</text>
</comment>
<evidence type="ECO:0000256" key="1">
    <source>
        <dbReference type="SAM" id="Phobius"/>
    </source>
</evidence>
<feature type="domain" description="GGDEF" evidence="3">
    <location>
        <begin position="359"/>
        <end position="491"/>
    </location>
</feature>
<dbReference type="PANTHER" id="PTHR44757">
    <property type="entry name" value="DIGUANYLATE CYCLASE DGCP"/>
    <property type="match status" value="1"/>
</dbReference>
<dbReference type="RefSeq" id="WP_104432184.1">
    <property type="nucleotide sequence ID" value="NZ_PTJD01000004.1"/>
</dbReference>
<dbReference type="InterPro" id="IPR029787">
    <property type="entry name" value="Nucleotide_cyclase"/>
</dbReference>
<dbReference type="InterPro" id="IPR000160">
    <property type="entry name" value="GGDEF_dom"/>
</dbReference>
<dbReference type="CDD" id="cd01949">
    <property type="entry name" value="GGDEF"/>
    <property type="match status" value="1"/>
</dbReference>
<dbReference type="PANTHER" id="PTHR44757:SF2">
    <property type="entry name" value="BIOFILM ARCHITECTURE MAINTENANCE PROTEIN MBAA"/>
    <property type="match status" value="1"/>
</dbReference>
<protein>
    <submittedName>
        <fullName evidence="4">Diguanylate cyclase (GGDEF)-like protein</fullName>
    </submittedName>
</protein>
<keyword evidence="5" id="KW-1185">Reference proteome</keyword>
<dbReference type="Gene3D" id="3.30.70.270">
    <property type="match status" value="1"/>
</dbReference>
<evidence type="ECO:0000313" key="5">
    <source>
        <dbReference type="Proteomes" id="UP000239485"/>
    </source>
</evidence>
<dbReference type="SUPFAM" id="SSF141868">
    <property type="entry name" value="EAL domain-like"/>
    <property type="match status" value="1"/>
</dbReference>
<feature type="transmembrane region" description="Helical" evidence="1">
    <location>
        <begin position="113"/>
        <end position="134"/>
    </location>
</feature>
<dbReference type="SUPFAM" id="SSF55073">
    <property type="entry name" value="Nucleotide cyclase"/>
    <property type="match status" value="1"/>
</dbReference>
<accession>A0A2S6IT80</accession>
<name>A0A2S6IT80_9ACTN</name>
<dbReference type="Gene3D" id="3.20.20.450">
    <property type="entry name" value="EAL domain"/>
    <property type="match status" value="1"/>
</dbReference>
<dbReference type="Pfam" id="PF00990">
    <property type="entry name" value="GGDEF"/>
    <property type="match status" value="1"/>
</dbReference>
<dbReference type="EMBL" id="PTJD01000004">
    <property type="protein sequence ID" value="PPK97371.1"/>
    <property type="molecule type" value="Genomic_DNA"/>
</dbReference>
<dbReference type="InterPro" id="IPR043128">
    <property type="entry name" value="Rev_trsase/Diguanyl_cyclase"/>
</dbReference>
<dbReference type="InterPro" id="IPR001633">
    <property type="entry name" value="EAL_dom"/>
</dbReference>
<keyword evidence="1" id="KW-0472">Membrane</keyword>
<keyword evidence="1" id="KW-1133">Transmembrane helix</keyword>
<dbReference type="CDD" id="cd01948">
    <property type="entry name" value="EAL"/>
    <property type="match status" value="1"/>
</dbReference>
<dbReference type="OrthoDB" id="23692at2"/>
<keyword evidence="1" id="KW-0812">Transmembrane</keyword>
<feature type="transmembrane region" description="Helical" evidence="1">
    <location>
        <begin position="46"/>
        <end position="62"/>
    </location>
</feature>
<dbReference type="InterPro" id="IPR052155">
    <property type="entry name" value="Biofilm_reg_signaling"/>
</dbReference>
<gene>
    <name evidence="4" type="ORF">CLV92_104192</name>
</gene>
<dbReference type="SMART" id="SM00052">
    <property type="entry name" value="EAL"/>
    <property type="match status" value="1"/>
</dbReference>
<evidence type="ECO:0000313" key="4">
    <source>
        <dbReference type="EMBL" id="PPK97371.1"/>
    </source>
</evidence>
<dbReference type="InterPro" id="IPR035919">
    <property type="entry name" value="EAL_sf"/>
</dbReference>
<sequence>MRISRWGRRSTLDRVRLVACAAGATGFLGMAPPVLASPHPLPWRLAGVAALVALAVLAVVTYRRRRPVPGDVLLIPGLMVLGGISHQDPLSTIGVCSNAIFAFSLYGSHRRGAVLAVAAGLAIPVVVSISPYSLGRLIPWHHPAVLGNLPQMALMALLMRILHSCLRAQELSARREGLLARTGSQFLRLRDLQALREAVTAAGEDLAELAPGTAVLVVERRAGSAIVVASCGALQGLAGAAVPDDLSAVLDALPPDVLTPLPQGPGALGAAAPQVGHWQGVALATAEVERFLLLGGTRRVDESVLDGYRTLADQFSLAEASCASYERLSHRASHDELTGLPTRALFLEQVGDAIDIRCGAVTLLNIDLDDFKQVNDVHGHAAGDELLVEAARRMREVCGGASVPARFGGDEFAVLLPTSLGGEDAAELARALCRRLTDPMVLSAATVTVGASIGVASWSAPLTAGDVLRCADIAMYTAKAMGKNRVEVFDPTRHGDVARHRLLEDHLISAVERGEVFLHYEPAVDPATGACVAVEARPHWMHPLLGLLRPEDFLPQALRSGRICDIGAHTLRTACTEVAAWSDADGMGEVEVRVDVAARQLADPTFADVVLDALAASGLPARRLLLELVDADDTDERTAHPQLRRLAGHGVRLVVDGFAGGRDCLTMHEGFPVSELKLDAEAVEPGADAHRVLGLAQAIGGFLGLRLTACAVATAEHAEELRALGVAAVQGPVVAPAMPATHLASWVARRARVSAASAAD</sequence>
<dbReference type="PROSITE" id="PS50883">
    <property type="entry name" value="EAL"/>
    <property type="match status" value="1"/>
</dbReference>
<dbReference type="Proteomes" id="UP000239485">
    <property type="component" value="Unassembled WGS sequence"/>
</dbReference>
<dbReference type="PROSITE" id="PS50887">
    <property type="entry name" value="GGDEF"/>
    <property type="match status" value="1"/>
</dbReference>
<dbReference type="AlphaFoldDB" id="A0A2S6IT80"/>
<dbReference type="Pfam" id="PF00563">
    <property type="entry name" value="EAL"/>
    <property type="match status" value="1"/>
</dbReference>
<organism evidence="4 5">
    <name type="scientific">Kineococcus xinjiangensis</name>
    <dbReference type="NCBI Taxonomy" id="512762"/>
    <lineage>
        <taxon>Bacteria</taxon>
        <taxon>Bacillati</taxon>
        <taxon>Actinomycetota</taxon>
        <taxon>Actinomycetes</taxon>
        <taxon>Kineosporiales</taxon>
        <taxon>Kineosporiaceae</taxon>
        <taxon>Kineococcus</taxon>
    </lineage>
</organism>
<dbReference type="NCBIfam" id="TIGR00254">
    <property type="entry name" value="GGDEF"/>
    <property type="match status" value="1"/>
</dbReference>